<evidence type="ECO:0000313" key="1">
    <source>
        <dbReference type="EMBL" id="GME71157.1"/>
    </source>
</evidence>
<evidence type="ECO:0000313" key="2">
    <source>
        <dbReference type="Proteomes" id="UP001165064"/>
    </source>
</evidence>
<organism evidence="1 2">
    <name type="scientific">Ambrosiozyma monospora</name>
    <name type="common">Yeast</name>
    <name type="synonym">Endomycopsis monosporus</name>
    <dbReference type="NCBI Taxonomy" id="43982"/>
    <lineage>
        <taxon>Eukaryota</taxon>
        <taxon>Fungi</taxon>
        <taxon>Dikarya</taxon>
        <taxon>Ascomycota</taxon>
        <taxon>Saccharomycotina</taxon>
        <taxon>Pichiomycetes</taxon>
        <taxon>Pichiales</taxon>
        <taxon>Pichiaceae</taxon>
        <taxon>Ambrosiozyma</taxon>
    </lineage>
</organism>
<protein>
    <submittedName>
        <fullName evidence="1">Unnamed protein product</fullName>
    </submittedName>
</protein>
<sequence>MDPLNRKVSSSLEGIDTEDGLLRLKMILIADDVIAIVADEKDADTFHKLISEFESISSLRLNPSKSRQSLWDSWGPTIKS</sequence>
<dbReference type="EMBL" id="BSXS01000160">
    <property type="protein sequence ID" value="GME71157.1"/>
    <property type="molecule type" value="Genomic_DNA"/>
</dbReference>
<dbReference type="Proteomes" id="UP001165064">
    <property type="component" value="Unassembled WGS sequence"/>
</dbReference>
<comment type="caution">
    <text evidence="1">The sequence shown here is derived from an EMBL/GenBank/DDBJ whole genome shotgun (WGS) entry which is preliminary data.</text>
</comment>
<reference evidence="1" key="1">
    <citation type="submission" date="2023-04" db="EMBL/GenBank/DDBJ databases">
        <title>Ambrosiozyma monospora NBRC 10751.</title>
        <authorList>
            <person name="Ichikawa N."/>
            <person name="Sato H."/>
            <person name="Tonouchi N."/>
        </authorList>
    </citation>
    <scope>NUCLEOTIDE SEQUENCE</scope>
    <source>
        <strain evidence="1">NBRC 10751</strain>
    </source>
</reference>
<accession>A0ACB5STH0</accession>
<name>A0ACB5STH0_AMBMO</name>
<proteinExistence type="predicted"/>
<gene>
    <name evidence="1" type="ORF">Amon02_000047700</name>
</gene>
<keyword evidence="2" id="KW-1185">Reference proteome</keyword>